<keyword evidence="4 10" id="KW-0436">Ligase</keyword>
<gene>
    <name evidence="10" type="primary">gltX</name>
    <name evidence="15" type="ORF">H1016_03650</name>
</gene>
<keyword evidence="5 10" id="KW-0547">Nucleotide-binding</keyword>
<dbReference type="PANTHER" id="PTHR43097">
    <property type="entry name" value="GLUTAMINE-TRNA LIGASE"/>
    <property type="match status" value="1"/>
</dbReference>
<dbReference type="GO" id="GO:0004818">
    <property type="term" value="F:glutamate-tRNA ligase activity"/>
    <property type="evidence" value="ECO:0007669"/>
    <property type="project" value="UniProtKB-UniRule"/>
</dbReference>
<evidence type="ECO:0000256" key="11">
    <source>
        <dbReference type="SAM" id="Coils"/>
    </source>
</evidence>
<name>A0A832XGV1_9ARCH</name>
<dbReference type="GO" id="GO:0005524">
    <property type="term" value="F:ATP binding"/>
    <property type="evidence" value="ECO:0007669"/>
    <property type="project" value="UniProtKB-UniRule"/>
</dbReference>
<dbReference type="Gene3D" id="2.40.240.10">
    <property type="entry name" value="Ribosomal Protein L25, Chain P"/>
    <property type="match status" value="1"/>
</dbReference>
<comment type="catalytic activity">
    <reaction evidence="9 10">
        <text>tRNA(Glu) + L-glutamate + ATP = L-glutamyl-tRNA(Glu) + AMP + diphosphate</text>
        <dbReference type="Rhea" id="RHEA:23540"/>
        <dbReference type="Rhea" id="RHEA-COMP:9663"/>
        <dbReference type="Rhea" id="RHEA-COMP:9680"/>
        <dbReference type="ChEBI" id="CHEBI:29985"/>
        <dbReference type="ChEBI" id="CHEBI:30616"/>
        <dbReference type="ChEBI" id="CHEBI:33019"/>
        <dbReference type="ChEBI" id="CHEBI:78442"/>
        <dbReference type="ChEBI" id="CHEBI:78520"/>
        <dbReference type="ChEBI" id="CHEBI:456215"/>
        <dbReference type="EC" id="6.1.1.17"/>
    </reaction>
</comment>
<protein>
    <recommendedName>
        <fullName evidence="10">Glutamate--tRNA ligase</fullName>
        <ecNumber evidence="10">6.1.1.17</ecNumber>
    </recommendedName>
    <alternativeName>
        <fullName evidence="10">Glutamyl-tRNA synthetase</fullName>
        <shortName evidence="10">GluRS</shortName>
    </alternativeName>
</protein>
<keyword evidence="7 10" id="KW-0648">Protein biosynthesis</keyword>
<evidence type="ECO:0000256" key="7">
    <source>
        <dbReference type="ARBA" id="ARBA00022917"/>
    </source>
</evidence>
<dbReference type="EC" id="6.1.1.17" evidence="10"/>
<dbReference type="Pfam" id="PF03950">
    <property type="entry name" value="tRNA-synt_1c_C"/>
    <property type="match status" value="1"/>
</dbReference>
<dbReference type="InterPro" id="IPR050132">
    <property type="entry name" value="Gln/Glu-tRNA_Ligase"/>
</dbReference>
<comment type="similarity">
    <text evidence="2 10">Belongs to the class-I aminoacyl-tRNA synthetase family. Glutamate--tRNA ligase type 2 subfamily.</text>
</comment>
<feature type="short sequence motif" description="'HIGH' region" evidence="10">
    <location>
        <begin position="105"/>
        <end position="115"/>
    </location>
</feature>
<dbReference type="Gene3D" id="3.40.50.620">
    <property type="entry name" value="HUPs"/>
    <property type="match status" value="1"/>
</dbReference>
<dbReference type="InterPro" id="IPR020056">
    <property type="entry name" value="Rbsml_bL25/Gln-tRNA_synth_N"/>
</dbReference>
<evidence type="ECO:0000259" key="13">
    <source>
        <dbReference type="Pfam" id="PF03950"/>
    </source>
</evidence>
<evidence type="ECO:0000256" key="1">
    <source>
        <dbReference type="ARBA" id="ARBA00004496"/>
    </source>
</evidence>
<dbReference type="PRINTS" id="PR00987">
    <property type="entry name" value="TRNASYNTHGLU"/>
</dbReference>
<evidence type="ECO:0000256" key="9">
    <source>
        <dbReference type="ARBA" id="ARBA00048351"/>
    </source>
</evidence>
<dbReference type="InterPro" id="IPR000924">
    <property type="entry name" value="Glu/Gln-tRNA-synth"/>
</dbReference>
<evidence type="ECO:0000256" key="10">
    <source>
        <dbReference type="HAMAP-Rule" id="MF_02076"/>
    </source>
</evidence>
<sequence length="573" mass="65970">MVSNKDLILKHALANALTHEGKANEGAVLGKVLAENPGLKKDIENLRKEIKKVVSEVTKLKSVAQEKKLREIWPEFFTQGKKEETRELPELKNAVKGKVVLRLPPEPNGFIHIGNAISFFFNYYYAQKYNGKLILRFEDTNPEAEELEFYTAIKEDIDWLGIKYDEMKNNSDDMETFYSAAEKLVKKGAAYICTCDVETMRKNRFGGKACVHREYDCKENLDLWEHMFNEFKEGQAVLRLKSDLSSENTVMRDPTLFRIVEHAHPIQKNKYRVWPLYDFANAVEDAICGVTHVLRSAEFMQRDELQNKIRELLEYKNPEIISYSRINFAGSPTSKRKLLDLMNRKIISSWDDPRLVTIRALRGRGFLPEAIYKMALNVRMTLSSTTIDWDMLAAENRKLLDKNANRYFFVPDPIKVEVKNAPTRVIFVKLHPNFPERGERKQKVLGTFFVPREDVEKMASGDVFRFKDAYNVKIDAKDSAVVRATFSGKDVIENTPKIQWVTPTNIPAEIRIPGVLLDKDENPLLDSMKVVKGFCEEDCKNIKPGEAVQFERFGFVKIEKIGAEKIEGILTHK</sequence>
<proteinExistence type="inferred from homology"/>
<evidence type="ECO:0000256" key="2">
    <source>
        <dbReference type="ARBA" id="ARBA00008927"/>
    </source>
</evidence>
<dbReference type="InterPro" id="IPR049437">
    <property type="entry name" value="tRNA-synt_1c_C2"/>
</dbReference>
<reference evidence="15 16" key="1">
    <citation type="journal article" name="Nat. Commun.">
        <title>Undinarchaeota illuminate DPANN phylogeny and the impact of gene transfer on archaeal evolution.</title>
        <authorList>
            <person name="Dombrowski N."/>
            <person name="Williams T.A."/>
            <person name="Sun J."/>
            <person name="Woodcroft B.J."/>
            <person name="Lee J.H."/>
            <person name="Minh B.Q."/>
            <person name="Rinke C."/>
            <person name="Spang A."/>
        </authorList>
    </citation>
    <scope>NUCLEOTIDE SEQUENCE [LARGE SCALE GENOMIC DNA]</scope>
    <source>
        <strain evidence="15">MAG_bin1129</strain>
    </source>
</reference>
<keyword evidence="3 10" id="KW-0963">Cytoplasm</keyword>
<keyword evidence="8 10" id="KW-0030">Aminoacyl-tRNA synthetase</keyword>
<dbReference type="AlphaFoldDB" id="A0A832XGV1"/>
<dbReference type="InterPro" id="IPR020058">
    <property type="entry name" value="Glu/Gln-tRNA-synth_Ib_cat-dom"/>
</dbReference>
<dbReference type="GO" id="GO:0006424">
    <property type="term" value="P:glutamyl-tRNA aminoacylation"/>
    <property type="evidence" value="ECO:0007669"/>
    <property type="project" value="UniProtKB-UniRule"/>
</dbReference>
<dbReference type="EMBL" id="DVAB01000029">
    <property type="protein sequence ID" value="HIK00609.1"/>
    <property type="molecule type" value="Genomic_DNA"/>
</dbReference>
<keyword evidence="6 10" id="KW-0067">ATP-binding</keyword>
<evidence type="ECO:0000259" key="14">
    <source>
        <dbReference type="Pfam" id="PF20974"/>
    </source>
</evidence>
<evidence type="ECO:0000313" key="15">
    <source>
        <dbReference type="EMBL" id="HIK00609.1"/>
    </source>
</evidence>
<dbReference type="InterPro" id="IPR020059">
    <property type="entry name" value="Glu/Gln-tRNA-synth_Ib_codon-bd"/>
</dbReference>
<dbReference type="SUPFAM" id="SSF50715">
    <property type="entry name" value="Ribosomal protein L25-like"/>
    <property type="match status" value="1"/>
</dbReference>
<evidence type="ECO:0000256" key="3">
    <source>
        <dbReference type="ARBA" id="ARBA00022490"/>
    </source>
</evidence>
<keyword evidence="11" id="KW-0175">Coiled coil</keyword>
<dbReference type="PROSITE" id="PS00178">
    <property type="entry name" value="AA_TRNA_LIGASE_I"/>
    <property type="match status" value="1"/>
</dbReference>
<dbReference type="NCBIfam" id="NF003169">
    <property type="entry name" value="PRK04156.1"/>
    <property type="match status" value="1"/>
</dbReference>
<accession>A0A832XGV1</accession>
<evidence type="ECO:0000256" key="5">
    <source>
        <dbReference type="ARBA" id="ARBA00022741"/>
    </source>
</evidence>
<dbReference type="InterPro" id="IPR011035">
    <property type="entry name" value="Ribosomal_bL25/Gln-tRNA_synth"/>
</dbReference>
<evidence type="ECO:0000259" key="12">
    <source>
        <dbReference type="Pfam" id="PF00749"/>
    </source>
</evidence>
<dbReference type="InterPro" id="IPR014729">
    <property type="entry name" value="Rossmann-like_a/b/a_fold"/>
</dbReference>
<dbReference type="InterPro" id="IPR001412">
    <property type="entry name" value="aa-tRNA-synth_I_CS"/>
</dbReference>
<dbReference type="HAMAP" id="MF_02076">
    <property type="entry name" value="Glu_tRNA_synth_type2"/>
    <property type="match status" value="1"/>
</dbReference>
<feature type="domain" description="Glutamyl/glutaminyl-tRNA synthetase class Ib catalytic" evidence="12">
    <location>
        <begin position="98"/>
        <end position="401"/>
    </location>
</feature>
<evidence type="ECO:0000256" key="6">
    <source>
        <dbReference type="ARBA" id="ARBA00022840"/>
    </source>
</evidence>
<feature type="coiled-coil region" evidence="11">
    <location>
        <begin position="36"/>
        <end position="63"/>
    </location>
</feature>
<comment type="subcellular location">
    <subcellularLocation>
        <location evidence="1 10">Cytoplasm</location>
    </subcellularLocation>
</comment>
<dbReference type="InterPro" id="IPR004526">
    <property type="entry name" value="Glu-tRNA-synth_arc/euk"/>
</dbReference>
<organism evidence="15 16">
    <name type="scientific">Candidatus Naiadarchaeum limnaeum</name>
    <dbReference type="NCBI Taxonomy" id="2756139"/>
    <lineage>
        <taxon>Archaea</taxon>
        <taxon>Candidatus Undinarchaeota</taxon>
        <taxon>Candidatus Undinarchaeia</taxon>
        <taxon>Candidatus Naiadarchaeales</taxon>
        <taxon>Candidatus Naiadarchaeaceae</taxon>
        <taxon>Candidatus Naiadarchaeum</taxon>
    </lineage>
</organism>
<keyword evidence="16" id="KW-1185">Reference proteome</keyword>
<dbReference type="Gene3D" id="2.40.240.100">
    <property type="match status" value="1"/>
</dbReference>
<feature type="domain" description="Glutamyl/glutaminyl-tRNA synthetase class Ib anti-codon binding" evidence="13">
    <location>
        <begin position="404"/>
        <end position="478"/>
    </location>
</feature>
<dbReference type="Proteomes" id="UP000646946">
    <property type="component" value="Unassembled WGS sequence"/>
</dbReference>
<evidence type="ECO:0000256" key="4">
    <source>
        <dbReference type="ARBA" id="ARBA00022598"/>
    </source>
</evidence>
<evidence type="ECO:0000256" key="8">
    <source>
        <dbReference type="ARBA" id="ARBA00023146"/>
    </source>
</evidence>
<comment type="function">
    <text evidence="10">Catalyzes the attachment of glutamate to tRNA(Glu) in a two-step reaction: glutamate is first activated by ATP to form Glu-AMP and then transferred to the acceptor end of tRNA(Glu).</text>
</comment>
<dbReference type="Pfam" id="PF00749">
    <property type="entry name" value="tRNA-synt_1c"/>
    <property type="match status" value="1"/>
</dbReference>
<dbReference type="SUPFAM" id="SSF52374">
    <property type="entry name" value="Nucleotidylyl transferase"/>
    <property type="match status" value="1"/>
</dbReference>
<dbReference type="GO" id="GO:0032991">
    <property type="term" value="C:protein-containing complex"/>
    <property type="evidence" value="ECO:0007669"/>
    <property type="project" value="UniProtKB-ARBA"/>
</dbReference>
<dbReference type="Pfam" id="PF20974">
    <property type="entry name" value="tRNA-synt_1c_C2"/>
    <property type="match status" value="1"/>
</dbReference>
<dbReference type="NCBIfam" id="TIGR00463">
    <property type="entry name" value="gltX_arch"/>
    <property type="match status" value="1"/>
</dbReference>
<feature type="domain" description="tRNA synthetases class I (E and Q) anti-codon binding" evidence="14">
    <location>
        <begin position="497"/>
        <end position="558"/>
    </location>
</feature>
<dbReference type="GO" id="GO:0005829">
    <property type="term" value="C:cytosol"/>
    <property type="evidence" value="ECO:0007669"/>
    <property type="project" value="TreeGrafter"/>
</dbReference>
<dbReference type="GO" id="GO:0043604">
    <property type="term" value="P:amide biosynthetic process"/>
    <property type="evidence" value="ECO:0007669"/>
    <property type="project" value="TreeGrafter"/>
</dbReference>
<evidence type="ECO:0000313" key="16">
    <source>
        <dbReference type="Proteomes" id="UP000646946"/>
    </source>
</evidence>
<comment type="caution">
    <text evidence="15">The sequence shown here is derived from an EMBL/GenBank/DDBJ whole genome shotgun (WGS) entry which is preliminary data.</text>
</comment>
<dbReference type="PANTHER" id="PTHR43097:SF5">
    <property type="entry name" value="GLUTAMATE--TRNA LIGASE"/>
    <property type="match status" value="1"/>
</dbReference>